<dbReference type="Pfam" id="PF05129">
    <property type="entry name" value="Zn_ribbon_Elf1"/>
    <property type="match status" value="1"/>
</dbReference>
<dbReference type="AlphaFoldDB" id="A0AAX6MI48"/>
<dbReference type="InterPro" id="IPR038567">
    <property type="entry name" value="T_Elf1_sf"/>
</dbReference>
<evidence type="ECO:0000256" key="1">
    <source>
        <dbReference type="ARBA" id="ARBA00004123"/>
    </source>
</evidence>
<keyword evidence="4 5" id="KW-0539">Nucleus</keyword>
<comment type="caution">
    <text evidence="7">The sequence shown here is derived from an EMBL/GenBank/DDBJ whole genome shotgun (WGS) entry which is preliminary data.</text>
</comment>
<keyword evidence="5" id="KW-0863">Zinc-finger</keyword>
<dbReference type="PANTHER" id="PTHR20934:SF0">
    <property type="entry name" value="TRANSCRIPTION ELONGATION FACTOR 1 HOMOLOG"/>
    <property type="match status" value="1"/>
</dbReference>
<comment type="function">
    <text evidence="5">Transcription elongation factor implicated in the maintenance of proper chromatin structure in actively transcribed regions.</text>
</comment>
<evidence type="ECO:0000313" key="8">
    <source>
        <dbReference type="Proteomes" id="UP001369815"/>
    </source>
</evidence>
<dbReference type="GO" id="GO:0008023">
    <property type="term" value="C:transcription elongation factor complex"/>
    <property type="evidence" value="ECO:0007669"/>
    <property type="project" value="TreeGrafter"/>
</dbReference>
<dbReference type="SUPFAM" id="SSF57783">
    <property type="entry name" value="Zinc beta-ribbon"/>
    <property type="match status" value="1"/>
</dbReference>
<keyword evidence="5" id="KW-0805">Transcription regulation</keyword>
<reference evidence="7 8" key="1">
    <citation type="journal article" date="2024" name="Front Chem Biol">
        <title>Unveiling the potential of Daldinia eschscholtzii MFLUCC 19-0629 through bioactivity and bioinformatics studies for enhanced sustainable agriculture production.</title>
        <authorList>
            <person name="Brooks S."/>
            <person name="Weaver J.A."/>
            <person name="Klomchit A."/>
            <person name="Alharthi S.A."/>
            <person name="Onlamun T."/>
            <person name="Nurani R."/>
            <person name="Vong T.K."/>
            <person name="Alberti F."/>
            <person name="Greco C."/>
        </authorList>
    </citation>
    <scope>NUCLEOTIDE SEQUENCE [LARGE SCALE GENOMIC DNA]</scope>
    <source>
        <strain evidence="7">MFLUCC 19-0629</strain>
    </source>
</reference>
<evidence type="ECO:0000256" key="2">
    <source>
        <dbReference type="ARBA" id="ARBA00009730"/>
    </source>
</evidence>
<dbReference type="Proteomes" id="UP001369815">
    <property type="component" value="Unassembled WGS sequence"/>
</dbReference>
<dbReference type="Gene3D" id="2.20.25.190">
    <property type="match status" value="1"/>
</dbReference>
<dbReference type="PANTHER" id="PTHR20934">
    <property type="entry name" value="TRANSCRIPTION ELONGATION FACTOR 1 HOMOLOG"/>
    <property type="match status" value="1"/>
</dbReference>
<keyword evidence="5" id="KW-0804">Transcription</keyword>
<evidence type="ECO:0000256" key="5">
    <source>
        <dbReference type="RuleBase" id="RU364033"/>
    </source>
</evidence>
<evidence type="ECO:0000313" key="7">
    <source>
        <dbReference type="EMBL" id="KAK6952299.1"/>
    </source>
</evidence>
<dbReference type="EMBL" id="JBANMG010000006">
    <property type="protein sequence ID" value="KAK6952299.1"/>
    <property type="molecule type" value="Genomic_DNA"/>
</dbReference>
<evidence type="ECO:0000256" key="3">
    <source>
        <dbReference type="ARBA" id="ARBA00022833"/>
    </source>
</evidence>
<keyword evidence="5" id="KW-0479">Metal-binding</keyword>
<feature type="region of interest" description="Disordered" evidence="6">
    <location>
        <begin position="1"/>
        <end position="21"/>
    </location>
</feature>
<sequence>MGKRKKSSRKPQGKKKNDPLPTIFTCLFCNHERSVTVEMNKKSGVGELECKLDTNDELDLSAPVDVYSEWIDAADAVAKDDTAAAASGSGSGYRLGSKQSAAGRYDDDEDDRRYEGEGIVGDDEEF</sequence>
<evidence type="ECO:0000256" key="6">
    <source>
        <dbReference type="SAM" id="MobiDB-lite"/>
    </source>
</evidence>
<dbReference type="GO" id="GO:0008270">
    <property type="term" value="F:zinc ion binding"/>
    <property type="evidence" value="ECO:0007669"/>
    <property type="project" value="UniProtKB-KW"/>
</dbReference>
<dbReference type="GO" id="GO:0000993">
    <property type="term" value="F:RNA polymerase II complex binding"/>
    <property type="evidence" value="ECO:0007669"/>
    <property type="project" value="TreeGrafter"/>
</dbReference>
<feature type="compositionally biased region" description="Basic residues" evidence="6">
    <location>
        <begin position="1"/>
        <end position="14"/>
    </location>
</feature>
<accession>A0AAX6MI48</accession>
<proteinExistence type="inferred from homology"/>
<comment type="similarity">
    <text evidence="2 5">Belongs to the ELOF1 family.</text>
</comment>
<comment type="subcellular location">
    <subcellularLocation>
        <location evidence="1 5">Nucleus</location>
    </subcellularLocation>
</comment>
<keyword evidence="3 5" id="KW-0862">Zinc</keyword>
<protein>
    <recommendedName>
        <fullName evidence="5">Transcription elongation factor 1 homolog</fullName>
    </recommendedName>
</protein>
<keyword evidence="8" id="KW-1185">Reference proteome</keyword>
<organism evidence="7 8">
    <name type="scientific">Daldinia eschscholtzii</name>
    <dbReference type="NCBI Taxonomy" id="292717"/>
    <lineage>
        <taxon>Eukaryota</taxon>
        <taxon>Fungi</taxon>
        <taxon>Dikarya</taxon>
        <taxon>Ascomycota</taxon>
        <taxon>Pezizomycotina</taxon>
        <taxon>Sordariomycetes</taxon>
        <taxon>Xylariomycetidae</taxon>
        <taxon>Xylariales</taxon>
        <taxon>Hypoxylaceae</taxon>
        <taxon>Daldinia</taxon>
    </lineage>
</organism>
<dbReference type="GO" id="GO:0006368">
    <property type="term" value="P:transcription elongation by RNA polymerase II"/>
    <property type="evidence" value="ECO:0007669"/>
    <property type="project" value="TreeGrafter"/>
</dbReference>
<evidence type="ECO:0000256" key="4">
    <source>
        <dbReference type="ARBA" id="ARBA00023242"/>
    </source>
</evidence>
<dbReference type="InterPro" id="IPR007808">
    <property type="entry name" value="Elf1"/>
</dbReference>
<feature type="region of interest" description="Disordered" evidence="6">
    <location>
        <begin position="82"/>
        <end position="126"/>
    </location>
</feature>
<name>A0AAX6MI48_9PEZI</name>
<gene>
    <name evidence="7" type="ORF">Daesc_006834</name>
</gene>